<keyword evidence="1" id="KW-0812">Transmembrane</keyword>
<dbReference type="Pfam" id="PF14341">
    <property type="entry name" value="PilX_N"/>
    <property type="match status" value="1"/>
</dbReference>
<keyword evidence="1" id="KW-1133">Transmembrane helix</keyword>
<reference evidence="3" key="1">
    <citation type="journal article" date="2012" name="J. Microbiol. Biotechnol.">
        <title>Ramlibacter ginsenosidimutans sp. nov., with ginsenoside-converting activity.</title>
        <authorList>
            <person name="Wang L."/>
            <person name="An D.S."/>
            <person name="Kim S.G."/>
            <person name="Jin F.X."/>
            <person name="Kim S.C."/>
            <person name="Lee S.T."/>
            <person name="Im W.T."/>
        </authorList>
    </citation>
    <scope>NUCLEOTIDE SEQUENCE</scope>
    <source>
        <strain evidence="3">KACC 17527</strain>
    </source>
</reference>
<evidence type="ECO:0000313" key="4">
    <source>
        <dbReference type="Proteomes" id="UP000630528"/>
    </source>
</evidence>
<dbReference type="RefSeq" id="WP_201168276.1">
    <property type="nucleotide sequence ID" value="NZ_JAEPWM010000002.1"/>
</dbReference>
<dbReference type="InterPro" id="IPR025746">
    <property type="entry name" value="PilX_N_dom"/>
</dbReference>
<dbReference type="EMBL" id="JAEPWM010000002">
    <property type="protein sequence ID" value="MBK6006091.1"/>
    <property type="molecule type" value="Genomic_DNA"/>
</dbReference>
<dbReference type="Proteomes" id="UP000630528">
    <property type="component" value="Unassembled WGS sequence"/>
</dbReference>
<dbReference type="AlphaFoldDB" id="A0A934TSC2"/>
<feature type="domain" description="Type 4 fimbrial biogenesis protein PilX N-terminal" evidence="2">
    <location>
        <begin position="6"/>
        <end position="55"/>
    </location>
</feature>
<organism evidence="3 4">
    <name type="scientific">Ramlibacter ginsenosidimutans</name>
    <dbReference type="NCBI Taxonomy" id="502333"/>
    <lineage>
        <taxon>Bacteria</taxon>
        <taxon>Pseudomonadati</taxon>
        <taxon>Pseudomonadota</taxon>
        <taxon>Betaproteobacteria</taxon>
        <taxon>Burkholderiales</taxon>
        <taxon>Comamonadaceae</taxon>
        <taxon>Ramlibacter</taxon>
    </lineage>
</organism>
<evidence type="ECO:0000259" key="2">
    <source>
        <dbReference type="Pfam" id="PF14341"/>
    </source>
</evidence>
<name>A0A934TSC2_9BURK</name>
<proteinExistence type="predicted"/>
<protein>
    <submittedName>
        <fullName evidence="3">Pilus assembly protein PilX</fullName>
    </submittedName>
</protein>
<keyword evidence="1" id="KW-0472">Membrane</keyword>
<gene>
    <name evidence="3" type="ORF">JJB11_08275</name>
</gene>
<evidence type="ECO:0000256" key="1">
    <source>
        <dbReference type="SAM" id="Phobius"/>
    </source>
</evidence>
<reference evidence="3" key="2">
    <citation type="submission" date="2021-01" db="EMBL/GenBank/DDBJ databases">
        <authorList>
            <person name="Kang M."/>
        </authorList>
    </citation>
    <scope>NUCLEOTIDE SEQUENCE</scope>
    <source>
        <strain evidence="3">KACC 17527</strain>
    </source>
</reference>
<keyword evidence="4" id="KW-1185">Reference proteome</keyword>
<sequence>MNKRHQGFVLIVCLILLVVMTMLGIFMFNGLTQDQKMGANFREKSRAVEAAQTGLTSVGYWLGQGNNAYLGPNNWVSGVTCAANGPTPATSPVVCNAALATPATLPWTSYTSYVPAGMSVAASGQNTYTSNTSVHTYFMGATSTNPPSALYQVTAAGKGGNDAATAVLRAVYKVQATSIDLGGG</sequence>
<evidence type="ECO:0000313" key="3">
    <source>
        <dbReference type="EMBL" id="MBK6006091.1"/>
    </source>
</evidence>
<comment type="caution">
    <text evidence="3">The sequence shown here is derived from an EMBL/GenBank/DDBJ whole genome shotgun (WGS) entry which is preliminary data.</text>
</comment>
<feature type="transmembrane region" description="Helical" evidence="1">
    <location>
        <begin position="7"/>
        <end position="28"/>
    </location>
</feature>
<accession>A0A934TSC2</accession>